<organism evidence="1 2">
    <name type="scientific">Raphanus sativus</name>
    <name type="common">Radish</name>
    <name type="synonym">Raphanus raphanistrum var. sativus</name>
    <dbReference type="NCBI Taxonomy" id="3726"/>
    <lineage>
        <taxon>Eukaryota</taxon>
        <taxon>Viridiplantae</taxon>
        <taxon>Streptophyta</taxon>
        <taxon>Embryophyta</taxon>
        <taxon>Tracheophyta</taxon>
        <taxon>Spermatophyta</taxon>
        <taxon>Magnoliopsida</taxon>
        <taxon>eudicotyledons</taxon>
        <taxon>Gunneridae</taxon>
        <taxon>Pentapetalae</taxon>
        <taxon>rosids</taxon>
        <taxon>malvids</taxon>
        <taxon>Brassicales</taxon>
        <taxon>Brassicaceae</taxon>
        <taxon>Brassiceae</taxon>
        <taxon>Raphanus</taxon>
    </lineage>
</organism>
<keyword evidence="1" id="KW-1185">Reference proteome</keyword>
<proteinExistence type="predicted"/>
<reference evidence="1" key="1">
    <citation type="journal article" date="2019" name="Database">
        <title>The radish genome database (RadishGD): an integrated information resource for radish genomics.</title>
        <authorList>
            <person name="Yu H.J."/>
            <person name="Baek S."/>
            <person name="Lee Y.J."/>
            <person name="Cho A."/>
            <person name="Mun J.H."/>
        </authorList>
    </citation>
    <scope>NUCLEOTIDE SEQUENCE [LARGE SCALE GENOMIC DNA]</scope>
    <source>
        <strain evidence="1">cv. WK10039</strain>
    </source>
</reference>
<sequence length="154" mass="17530">MPRKKRASSQMYLLLQNHNSWWQLLPDRKTDTTWPFMISRIFDPNHRPNFENQATTTQAMTCQDLVLIQKFLQLALTWSLPDTSTRVGVDNVVTVNSRGIINGVVFDEGVSGDGCERNVKPVREGGSSAKNQRHVSNLHYHSVGQLLQSLCFLF</sequence>
<name>A0A9W3DIL9_RAPSA</name>
<gene>
    <name evidence="2" type="primary">LOC108837568</name>
</gene>
<reference evidence="2" key="2">
    <citation type="submission" date="2025-08" db="UniProtKB">
        <authorList>
            <consortium name="RefSeq"/>
        </authorList>
    </citation>
    <scope>IDENTIFICATION</scope>
    <source>
        <tissue evidence="2">Leaf</tissue>
    </source>
</reference>
<accession>A0A9W3DIL9</accession>
<dbReference type="AlphaFoldDB" id="A0A9W3DIL9"/>
<dbReference type="Proteomes" id="UP000504610">
    <property type="component" value="Chromosome 4"/>
</dbReference>
<dbReference type="RefSeq" id="XP_056863664.1">
    <property type="nucleotide sequence ID" value="XM_057007684.1"/>
</dbReference>
<evidence type="ECO:0000313" key="1">
    <source>
        <dbReference type="Proteomes" id="UP000504610"/>
    </source>
</evidence>
<evidence type="ECO:0000313" key="2">
    <source>
        <dbReference type="RefSeq" id="XP_056863664.1"/>
    </source>
</evidence>
<protein>
    <submittedName>
        <fullName evidence="2">Uncharacterized protein LOC108837568 isoform X1</fullName>
    </submittedName>
</protein>
<dbReference type="KEGG" id="rsz:108837568"/>
<dbReference type="GeneID" id="108837568"/>